<keyword evidence="4" id="KW-1185">Reference proteome</keyword>
<dbReference type="InterPro" id="IPR013693">
    <property type="entry name" value="SpoIID/LytB_N"/>
</dbReference>
<dbReference type="GO" id="GO:0042834">
    <property type="term" value="F:peptidoglycan binding"/>
    <property type="evidence" value="ECO:0007669"/>
    <property type="project" value="InterPro"/>
</dbReference>
<reference evidence="3 4" key="1">
    <citation type="submission" date="2019-07" db="EMBL/GenBank/DDBJ databases">
        <authorList>
            <person name="Kim J."/>
        </authorList>
    </citation>
    <scope>NUCLEOTIDE SEQUENCE [LARGE SCALE GENOMIC DNA]</scope>
    <source>
        <strain evidence="3 4">N4</strain>
    </source>
</reference>
<comment type="caution">
    <text evidence="3">The sequence shown here is derived from an EMBL/GenBank/DDBJ whole genome shotgun (WGS) entry which is preliminary data.</text>
</comment>
<dbReference type="Pfam" id="PF05036">
    <property type="entry name" value="SPOR"/>
    <property type="match status" value="1"/>
</dbReference>
<protein>
    <submittedName>
        <fullName evidence="3">SpoIID/LytB domain-containing protein</fullName>
    </submittedName>
</protein>
<dbReference type="PANTHER" id="PTHR30032">
    <property type="entry name" value="N-ACETYLMURAMOYL-L-ALANINE AMIDASE-RELATED"/>
    <property type="match status" value="1"/>
</dbReference>
<dbReference type="OrthoDB" id="9794671at2"/>
<dbReference type="InterPro" id="IPR013486">
    <property type="entry name" value="SpoIID/LytB"/>
</dbReference>
<feature type="domain" description="SPOR" evidence="2">
    <location>
        <begin position="111"/>
        <end position="189"/>
    </location>
</feature>
<gene>
    <name evidence="3" type="ORF">FPZ44_16400</name>
</gene>
<evidence type="ECO:0000313" key="4">
    <source>
        <dbReference type="Proteomes" id="UP000318102"/>
    </source>
</evidence>
<feature type="signal peptide" evidence="1">
    <location>
        <begin position="1"/>
        <end position="28"/>
    </location>
</feature>
<dbReference type="AlphaFoldDB" id="A0A559J3P4"/>
<keyword evidence="1" id="KW-0732">Signal</keyword>
<dbReference type="RefSeq" id="WP_144991597.1">
    <property type="nucleotide sequence ID" value="NZ_VNJK01000001.1"/>
</dbReference>
<evidence type="ECO:0000256" key="1">
    <source>
        <dbReference type="SAM" id="SignalP"/>
    </source>
</evidence>
<dbReference type="Pfam" id="PF08486">
    <property type="entry name" value="SpoIID"/>
    <property type="match status" value="1"/>
</dbReference>
<dbReference type="InterPro" id="IPR051922">
    <property type="entry name" value="Bact_Sporulation_Assoc"/>
</dbReference>
<feature type="chain" id="PRO_5038775986" evidence="1">
    <location>
        <begin position="29"/>
        <end position="715"/>
    </location>
</feature>
<dbReference type="SUPFAM" id="SSF110997">
    <property type="entry name" value="Sporulation related repeat"/>
    <property type="match status" value="1"/>
</dbReference>
<evidence type="ECO:0000313" key="3">
    <source>
        <dbReference type="EMBL" id="TVX94493.1"/>
    </source>
</evidence>
<dbReference type="EMBL" id="VNJK01000001">
    <property type="protein sequence ID" value="TVX94493.1"/>
    <property type="molecule type" value="Genomic_DNA"/>
</dbReference>
<accession>A0A559J3P4</accession>
<dbReference type="InterPro" id="IPR007730">
    <property type="entry name" value="SPOR-like_dom"/>
</dbReference>
<dbReference type="Proteomes" id="UP000318102">
    <property type="component" value="Unassembled WGS sequence"/>
</dbReference>
<dbReference type="InterPro" id="IPR036680">
    <property type="entry name" value="SPOR-like_sf"/>
</dbReference>
<proteinExistence type="predicted"/>
<dbReference type="PANTHER" id="PTHR30032:SF4">
    <property type="entry name" value="AMIDASE ENHANCER"/>
    <property type="match status" value="1"/>
</dbReference>
<dbReference type="GO" id="GO:0030435">
    <property type="term" value="P:sporulation resulting in formation of a cellular spore"/>
    <property type="evidence" value="ECO:0007669"/>
    <property type="project" value="InterPro"/>
</dbReference>
<evidence type="ECO:0000259" key="2">
    <source>
        <dbReference type="PROSITE" id="PS51724"/>
    </source>
</evidence>
<dbReference type="NCBIfam" id="TIGR02669">
    <property type="entry name" value="SpoIID_LytB"/>
    <property type="match status" value="1"/>
</dbReference>
<name>A0A559J3P4_9BACL</name>
<dbReference type="GO" id="GO:0030288">
    <property type="term" value="C:outer membrane-bounded periplasmic space"/>
    <property type="evidence" value="ECO:0007669"/>
    <property type="project" value="TreeGrafter"/>
</dbReference>
<organism evidence="3 4">
    <name type="scientific">Paenibacillus agilis</name>
    <dbReference type="NCBI Taxonomy" id="3020863"/>
    <lineage>
        <taxon>Bacteria</taxon>
        <taxon>Bacillati</taxon>
        <taxon>Bacillota</taxon>
        <taxon>Bacilli</taxon>
        <taxon>Bacillales</taxon>
        <taxon>Paenibacillaceae</taxon>
        <taxon>Paenibacillus</taxon>
    </lineage>
</organism>
<sequence>MKVRKKLARTAVAAVVASALLWNGVAVPGLETGASYAAGAKATDRNKVAVEQPVLDDKKQQDETIRVALFANLGSKSPGRTDAVTLTTTTNLTASVRGAASTSSLNTSSAKFALDQYRVKVMETKDLGAAERALAKVKQSNKAYMLEFKRQGVNHYAVYAGEYASEAEAAKATARLQADASLKALLQGNVPSTVGPNYVQTGTYATLEQAAAVQQKLLDQQIDAYVTTIQSAGTMHTAVWAGQTATEAQLSSIKAKIEQQLSIKATIAQSNAALIHATEVNGKQSIQRSHVYGDGKWIIKPANGGTTKVTERYGRTYRGLMEISKHKNELALVNELPLEQYLVSVVGGEVYHTWPAEALKAQAVAARTFALYQNGKFEIANVVDTTLSQAYYGIDKEKPSIQAAVEATAGEVLMHNGKLIEAIFNSNAGGMTAHPSEVWGGSYGYFHAVESPDHVAQKGLKSWYYVAMPDGKVGYVREDTVSKLPQKDLGSLEVAVAVENGTNVRPNPTIQSSVKPVATINKGTQLVILDTVAESNEYTWVRGPYTSAQLTEMIRKVSKVTWKGPLTELEVVKRGPSGRAVEVHANGVPIEVKYPDQFRTVFGGLPSTLFDIEMTSVFKVAGADGKASTVHGINGQYAVSGTGEGAMPLSKNTIVLDGGGKASVISEEPLFFFHGKGFGHGVGMSQWGSKGLADKGYDYEQILKYYYNNVELVTR</sequence>
<dbReference type="Gene3D" id="3.30.70.1070">
    <property type="entry name" value="Sporulation related repeat"/>
    <property type="match status" value="2"/>
</dbReference>
<dbReference type="PROSITE" id="PS51724">
    <property type="entry name" value="SPOR"/>
    <property type="match status" value="2"/>
</dbReference>
<feature type="domain" description="SPOR" evidence="2">
    <location>
        <begin position="191"/>
        <end position="270"/>
    </location>
</feature>